<dbReference type="Pfam" id="PF25881">
    <property type="entry name" value="HH_YBHG"/>
    <property type="match status" value="1"/>
</dbReference>
<dbReference type="AlphaFoldDB" id="A0A1Z1FBZ1"/>
<evidence type="ECO:0000313" key="5">
    <source>
        <dbReference type="EMBL" id="ARU16243.1"/>
    </source>
</evidence>
<dbReference type="PANTHER" id="PTHR32347">
    <property type="entry name" value="EFFLUX SYSTEM COMPONENT YKNX-RELATED"/>
    <property type="match status" value="1"/>
</dbReference>
<dbReference type="Gene3D" id="2.40.30.170">
    <property type="match status" value="1"/>
</dbReference>
<dbReference type="InterPro" id="IPR050465">
    <property type="entry name" value="UPF0194_transport"/>
</dbReference>
<gene>
    <name evidence="5" type="ORF">A9D14_08590</name>
</gene>
<name>A0A1Z1FBZ1_9SPHN</name>
<sequence length="333" mass="35567">MNRRIIAGIALAALIIAAIATSGFGLLKGDDGPLTLYGNVDIREVEMAFQASGRVSRVPVEEGERVAEGELLAVLDPSQAQDRLAQADAQLAQARAQLAKLQAGSRPQEIRQANAQQAAARAALNDAQADYERRQPLVESGAISRAVWEKTVTALRSAEARFAEANQGASLTAEGPRAEDIAAARAQLEAARAARAAIDTDLDYTRLEAPVDGTVVTRSVEPGSLVAPGVTAFTIAIDRPLRVRAYIAQTDLARINPGMKVRVTADGNPDTYQGTIGYISPRAEFTPRSVETEDLRTDLVYRLRIVVDDPDEALRQGQPVTVTIPAARPAVED</sequence>
<keyword evidence="6" id="KW-1185">Reference proteome</keyword>
<keyword evidence="2 3" id="KW-0175">Coiled coil</keyword>
<dbReference type="PANTHER" id="PTHR32347:SF29">
    <property type="entry name" value="UPF0194 MEMBRANE PROTEIN YBHG"/>
    <property type="match status" value="1"/>
</dbReference>
<feature type="domain" description="YbhG-like alpha-helical hairpin" evidence="4">
    <location>
        <begin position="75"/>
        <end position="203"/>
    </location>
</feature>
<reference evidence="5 6" key="1">
    <citation type="submission" date="2017-01" db="EMBL/GenBank/DDBJ databases">
        <title>Complete genome sequence of esterase-producing bacterium Croceicoccus marinus E4A9.</title>
        <authorList>
            <person name="Wu Y.-H."/>
            <person name="Cheng H."/>
            <person name="Xu L."/>
            <person name="Huo Y.-Y."/>
            <person name="Wang C.-S."/>
            <person name="Xu X.-W."/>
        </authorList>
    </citation>
    <scope>NUCLEOTIDE SEQUENCE [LARGE SCALE GENOMIC DNA]</scope>
    <source>
        <strain evidence="5 6">E4A9</strain>
    </source>
</reference>
<dbReference type="GO" id="GO:0030313">
    <property type="term" value="C:cell envelope"/>
    <property type="evidence" value="ECO:0007669"/>
    <property type="project" value="UniProtKB-SubCell"/>
</dbReference>
<dbReference type="RefSeq" id="WP_066845289.1">
    <property type="nucleotide sequence ID" value="NZ_CP019602.1"/>
</dbReference>
<dbReference type="InterPro" id="IPR059052">
    <property type="entry name" value="HH_YbhG-like"/>
</dbReference>
<evidence type="ECO:0000313" key="6">
    <source>
        <dbReference type="Proteomes" id="UP000195807"/>
    </source>
</evidence>
<evidence type="ECO:0000256" key="2">
    <source>
        <dbReference type="ARBA" id="ARBA00023054"/>
    </source>
</evidence>
<evidence type="ECO:0000256" key="3">
    <source>
        <dbReference type="SAM" id="Coils"/>
    </source>
</evidence>
<organism evidence="5 6">
    <name type="scientific">Croceicoccus marinus</name>
    <dbReference type="NCBI Taxonomy" id="450378"/>
    <lineage>
        <taxon>Bacteria</taxon>
        <taxon>Pseudomonadati</taxon>
        <taxon>Pseudomonadota</taxon>
        <taxon>Alphaproteobacteria</taxon>
        <taxon>Sphingomonadales</taxon>
        <taxon>Erythrobacteraceae</taxon>
        <taxon>Croceicoccus</taxon>
    </lineage>
</organism>
<feature type="coiled-coil region" evidence="3">
    <location>
        <begin position="84"/>
        <end position="130"/>
    </location>
</feature>
<dbReference type="Gene3D" id="2.40.50.100">
    <property type="match status" value="1"/>
</dbReference>
<dbReference type="Proteomes" id="UP000195807">
    <property type="component" value="Chromosome"/>
</dbReference>
<proteinExistence type="predicted"/>
<protein>
    <submittedName>
        <fullName evidence="5">Secretion protein HlyD</fullName>
    </submittedName>
</protein>
<dbReference type="EMBL" id="CP019602">
    <property type="protein sequence ID" value="ARU16243.1"/>
    <property type="molecule type" value="Genomic_DNA"/>
</dbReference>
<evidence type="ECO:0000256" key="1">
    <source>
        <dbReference type="ARBA" id="ARBA00004196"/>
    </source>
</evidence>
<evidence type="ECO:0000259" key="4">
    <source>
        <dbReference type="Pfam" id="PF25881"/>
    </source>
</evidence>
<dbReference type="Gene3D" id="1.10.287.470">
    <property type="entry name" value="Helix hairpin bin"/>
    <property type="match status" value="1"/>
</dbReference>
<dbReference type="KEGG" id="cman:A9D14_08590"/>
<accession>A0A1Z1FBZ1</accession>
<dbReference type="STRING" id="450378.GCA_001661675_01722"/>
<dbReference type="OrthoDB" id="9813967at2"/>
<dbReference type="SUPFAM" id="SSF111369">
    <property type="entry name" value="HlyD-like secretion proteins"/>
    <property type="match status" value="2"/>
</dbReference>
<comment type="subcellular location">
    <subcellularLocation>
        <location evidence="1">Cell envelope</location>
    </subcellularLocation>
</comment>